<feature type="transmembrane region" description="Helical" evidence="2">
    <location>
        <begin position="366"/>
        <end position="388"/>
    </location>
</feature>
<evidence type="ECO:0000256" key="1">
    <source>
        <dbReference type="SAM" id="MobiDB-lite"/>
    </source>
</evidence>
<feature type="compositionally biased region" description="Basic and acidic residues" evidence="1">
    <location>
        <begin position="329"/>
        <end position="341"/>
    </location>
</feature>
<keyword evidence="2" id="KW-1133">Transmembrane helix</keyword>
<keyword evidence="5" id="KW-1185">Reference proteome</keyword>
<evidence type="ECO:0000256" key="3">
    <source>
        <dbReference type="SAM" id="SignalP"/>
    </source>
</evidence>
<name>A0ABV2W859_9ACTN</name>
<organism evidence="4 5">
    <name type="scientific">Streptomyces lavendulocolor</name>
    <dbReference type="NCBI Taxonomy" id="67316"/>
    <lineage>
        <taxon>Bacteria</taxon>
        <taxon>Bacillati</taxon>
        <taxon>Actinomycetota</taxon>
        <taxon>Actinomycetes</taxon>
        <taxon>Kitasatosporales</taxon>
        <taxon>Streptomycetaceae</taxon>
        <taxon>Streptomyces</taxon>
    </lineage>
</organism>
<keyword evidence="2" id="KW-0472">Membrane</keyword>
<evidence type="ECO:0000313" key="5">
    <source>
        <dbReference type="Proteomes" id="UP001550378"/>
    </source>
</evidence>
<dbReference type="RefSeq" id="WP_359805902.1">
    <property type="nucleotide sequence ID" value="NZ_JBEXZQ010000009.1"/>
</dbReference>
<evidence type="ECO:0000313" key="4">
    <source>
        <dbReference type="EMBL" id="MEU0709736.1"/>
    </source>
</evidence>
<keyword evidence="3" id="KW-0732">Signal</keyword>
<keyword evidence="2" id="KW-0812">Transmembrane</keyword>
<feature type="region of interest" description="Disordered" evidence="1">
    <location>
        <begin position="30"/>
        <end position="162"/>
    </location>
</feature>
<comment type="caution">
    <text evidence="4">The sequence shown here is derived from an EMBL/GenBank/DDBJ whole genome shotgun (WGS) entry which is preliminary data.</text>
</comment>
<feature type="compositionally biased region" description="Polar residues" evidence="1">
    <location>
        <begin position="72"/>
        <end position="97"/>
    </location>
</feature>
<gene>
    <name evidence="4" type="ORF">ABZ508_20475</name>
</gene>
<feature type="signal peptide" evidence="3">
    <location>
        <begin position="1"/>
        <end position="29"/>
    </location>
</feature>
<accession>A0ABV2W859</accession>
<feature type="compositionally biased region" description="Acidic residues" evidence="1">
    <location>
        <begin position="141"/>
        <end position="162"/>
    </location>
</feature>
<feature type="chain" id="PRO_5046671626" evidence="3">
    <location>
        <begin position="30"/>
        <end position="397"/>
    </location>
</feature>
<dbReference type="NCBIfam" id="NF041528">
    <property type="entry name" value="strep_LAETG"/>
    <property type="match status" value="1"/>
</dbReference>
<sequence>MKLRRAMAVAAATAVIAPAAFLAAPAAYATDGTTSTTSTSGAAGEADSATTDGATTTDGGSTAEDGTKTEDSATTTEGGTTAQDGTKTEDSATTTEDGATAQDGTKTEDSATTTEDGATTEDDETTGGAEGGSKPDAETGKDEEEAGEGGEDGDIDEEMPPYCEDLDENFQEQALDVDLAGLPGKIVAGSGWEEFNLTVSNKSKAALKEVAFYAEVENYEFEDESKFLSQYVDLQFRMPDTNEWVTIGDKDWAGGYFWGVENMKPADFVKIDMRLSIDKNAPAGDSYSFGSGAYLGDVKGQECIAETGMSVDFAVLKPGSENENPGEAKPGEGKPDEKPAPDTKPQGGIKELPVTGNLAETGSSSMLPAIGIAGGVTIVAGAGVVFALRRRSGGAAA</sequence>
<feature type="compositionally biased region" description="Low complexity" evidence="1">
    <location>
        <begin position="30"/>
        <end position="64"/>
    </location>
</feature>
<evidence type="ECO:0000256" key="2">
    <source>
        <dbReference type="SAM" id="Phobius"/>
    </source>
</evidence>
<feature type="region of interest" description="Disordered" evidence="1">
    <location>
        <begin position="316"/>
        <end position="351"/>
    </location>
</feature>
<dbReference type="Proteomes" id="UP001550378">
    <property type="component" value="Unassembled WGS sequence"/>
</dbReference>
<proteinExistence type="predicted"/>
<protein>
    <submittedName>
        <fullName evidence="4">LAETG motif-containing sortase-dependent surface protein</fullName>
    </submittedName>
</protein>
<dbReference type="EMBL" id="JBEXZR010000019">
    <property type="protein sequence ID" value="MEU0709736.1"/>
    <property type="molecule type" value="Genomic_DNA"/>
</dbReference>
<reference evidence="4 5" key="1">
    <citation type="submission" date="2024-06" db="EMBL/GenBank/DDBJ databases">
        <title>The Natural Products Discovery Center: Release of the First 8490 Sequenced Strains for Exploring Actinobacteria Biosynthetic Diversity.</title>
        <authorList>
            <person name="Kalkreuter E."/>
            <person name="Kautsar S.A."/>
            <person name="Yang D."/>
            <person name="Bader C.D."/>
            <person name="Teijaro C.N."/>
            <person name="Fluegel L."/>
            <person name="Davis C.M."/>
            <person name="Simpson J.R."/>
            <person name="Lauterbach L."/>
            <person name="Steele A.D."/>
            <person name="Gui C."/>
            <person name="Meng S."/>
            <person name="Li G."/>
            <person name="Viehrig K."/>
            <person name="Ye F."/>
            <person name="Su P."/>
            <person name="Kiefer A.F."/>
            <person name="Nichols A."/>
            <person name="Cepeda A.J."/>
            <person name="Yan W."/>
            <person name="Fan B."/>
            <person name="Jiang Y."/>
            <person name="Adhikari A."/>
            <person name="Zheng C.-J."/>
            <person name="Schuster L."/>
            <person name="Cowan T.M."/>
            <person name="Smanski M.J."/>
            <person name="Chevrette M.G."/>
            <person name="De Carvalho L.P.S."/>
            <person name="Shen B."/>
        </authorList>
    </citation>
    <scope>NUCLEOTIDE SEQUENCE [LARGE SCALE GENOMIC DNA]</scope>
    <source>
        <strain evidence="4 5">NPDC006337</strain>
    </source>
</reference>